<accession>A0A3L6FIQ9</accession>
<evidence type="ECO:0000313" key="1">
    <source>
        <dbReference type="EMBL" id="PWZ31557.1"/>
    </source>
</evidence>
<evidence type="ECO:0000313" key="2">
    <source>
        <dbReference type="Proteomes" id="UP000251960"/>
    </source>
</evidence>
<dbReference type="EMBL" id="NCVQ01000004">
    <property type="protein sequence ID" value="PWZ31557.1"/>
    <property type="molecule type" value="Genomic_DNA"/>
</dbReference>
<gene>
    <name evidence="1" type="ORF">Zm00014a_026943</name>
</gene>
<name>A0A3L6FIQ9_MAIZE</name>
<proteinExistence type="predicted"/>
<protein>
    <submittedName>
        <fullName evidence="1">Uncharacterized protein</fullName>
    </submittedName>
</protein>
<sequence length="69" mass="7937">MSGKTECPGLMESHRIPAEGLHCCRRRPLFRCARRLRPTWCRQGLPWRLHQAALSSPYVRAADRATSYA</sequence>
<comment type="caution">
    <text evidence="1">The sequence shown here is derived from an EMBL/GenBank/DDBJ whole genome shotgun (WGS) entry which is preliminary data.</text>
</comment>
<dbReference type="AlphaFoldDB" id="A0A3L6FIQ9"/>
<organism evidence="1 2">
    <name type="scientific">Zea mays</name>
    <name type="common">Maize</name>
    <dbReference type="NCBI Taxonomy" id="4577"/>
    <lineage>
        <taxon>Eukaryota</taxon>
        <taxon>Viridiplantae</taxon>
        <taxon>Streptophyta</taxon>
        <taxon>Embryophyta</taxon>
        <taxon>Tracheophyta</taxon>
        <taxon>Spermatophyta</taxon>
        <taxon>Magnoliopsida</taxon>
        <taxon>Liliopsida</taxon>
        <taxon>Poales</taxon>
        <taxon>Poaceae</taxon>
        <taxon>PACMAD clade</taxon>
        <taxon>Panicoideae</taxon>
        <taxon>Andropogonodae</taxon>
        <taxon>Andropogoneae</taxon>
        <taxon>Tripsacinae</taxon>
        <taxon>Zea</taxon>
    </lineage>
</organism>
<dbReference type="Proteomes" id="UP000251960">
    <property type="component" value="Chromosome 3"/>
</dbReference>
<reference evidence="1 2" key="1">
    <citation type="journal article" date="2018" name="Nat. Genet.">
        <title>Extensive intraspecific gene order and gene structural variations between Mo17 and other maize genomes.</title>
        <authorList>
            <person name="Sun S."/>
            <person name="Zhou Y."/>
            <person name="Chen J."/>
            <person name="Shi J."/>
            <person name="Zhao H."/>
            <person name="Zhao H."/>
            <person name="Song W."/>
            <person name="Zhang M."/>
            <person name="Cui Y."/>
            <person name="Dong X."/>
            <person name="Liu H."/>
            <person name="Ma X."/>
            <person name="Jiao Y."/>
            <person name="Wang B."/>
            <person name="Wei X."/>
            <person name="Stein J.C."/>
            <person name="Glaubitz J.C."/>
            <person name="Lu F."/>
            <person name="Yu G."/>
            <person name="Liang C."/>
            <person name="Fengler K."/>
            <person name="Li B."/>
            <person name="Rafalski A."/>
            <person name="Schnable P.S."/>
            <person name="Ware D.H."/>
            <person name="Buckler E.S."/>
            <person name="Lai J."/>
        </authorList>
    </citation>
    <scope>NUCLEOTIDE SEQUENCE [LARGE SCALE GENOMIC DNA]</scope>
    <source>
        <strain evidence="2">cv. Missouri 17</strain>
        <tissue evidence="1">Seedling</tissue>
    </source>
</reference>